<gene>
    <name evidence="1" type="ORF">WA1_10285</name>
</gene>
<dbReference type="EMBL" id="ANNX02000053">
    <property type="protein sequence ID" value="KYC35104.1"/>
    <property type="molecule type" value="Genomic_DNA"/>
</dbReference>
<dbReference type="AlphaFoldDB" id="A0A139WRP0"/>
<organism evidence="1 2">
    <name type="scientific">Scytonema hofmannii PCC 7110</name>
    <dbReference type="NCBI Taxonomy" id="128403"/>
    <lineage>
        <taxon>Bacteria</taxon>
        <taxon>Bacillati</taxon>
        <taxon>Cyanobacteriota</taxon>
        <taxon>Cyanophyceae</taxon>
        <taxon>Nostocales</taxon>
        <taxon>Scytonemataceae</taxon>
        <taxon>Scytonema</taxon>
    </lineage>
</organism>
<comment type="caution">
    <text evidence="1">The sequence shown here is derived from an EMBL/GenBank/DDBJ whole genome shotgun (WGS) entry which is preliminary data.</text>
</comment>
<proteinExistence type="predicted"/>
<reference evidence="1 2" key="1">
    <citation type="journal article" date="2013" name="Genome Biol. Evol.">
        <title>Genomes of Stigonematalean cyanobacteria (subsection V) and the evolution of oxygenic photosynthesis from prokaryotes to plastids.</title>
        <authorList>
            <person name="Dagan T."/>
            <person name="Roettger M."/>
            <person name="Stucken K."/>
            <person name="Landan G."/>
            <person name="Koch R."/>
            <person name="Major P."/>
            <person name="Gould S.B."/>
            <person name="Goremykin V.V."/>
            <person name="Rippka R."/>
            <person name="Tandeau de Marsac N."/>
            <person name="Gugger M."/>
            <person name="Lockhart P.J."/>
            <person name="Allen J.F."/>
            <person name="Brune I."/>
            <person name="Maus I."/>
            <person name="Puhler A."/>
            <person name="Martin W.F."/>
        </authorList>
    </citation>
    <scope>NUCLEOTIDE SEQUENCE [LARGE SCALE GENOMIC DNA]</scope>
    <source>
        <strain evidence="1 2">PCC 7110</strain>
    </source>
</reference>
<evidence type="ECO:0000313" key="2">
    <source>
        <dbReference type="Proteomes" id="UP000076925"/>
    </source>
</evidence>
<keyword evidence="2" id="KW-1185">Reference proteome</keyword>
<evidence type="ECO:0000313" key="1">
    <source>
        <dbReference type="EMBL" id="KYC35104.1"/>
    </source>
</evidence>
<name>A0A139WRP0_9CYAN</name>
<dbReference type="Proteomes" id="UP000076925">
    <property type="component" value="Unassembled WGS sequence"/>
</dbReference>
<protein>
    <recommendedName>
        <fullName evidence="3">Tc1-like transposase DDE domain-containing protein</fullName>
    </recommendedName>
</protein>
<sequence>MNANFKLLLNKSWLLVCSEGACVVMDNFSSHKVAGIQEAIEAVGAHLVYLSPYPHSYLRQHY</sequence>
<evidence type="ECO:0008006" key="3">
    <source>
        <dbReference type="Google" id="ProtNLM"/>
    </source>
</evidence>
<accession>A0A139WRP0</accession>